<evidence type="ECO:0000256" key="4">
    <source>
        <dbReference type="ARBA" id="ARBA00022741"/>
    </source>
</evidence>
<evidence type="ECO:0000256" key="1">
    <source>
        <dbReference type="ARBA" id="ARBA00001946"/>
    </source>
</evidence>
<evidence type="ECO:0000256" key="9">
    <source>
        <dbReference type="SAM" id="MobiDB-lite"/>
    </source>
</evidence>
<keyword evidence="8" id="KW-1208">Phospholipid metabolism</keyword>
<dbReference type="PANTHER" id="PTHR12358:SF54">
    <property type="entry name" value="SPHINGOSINE KINASE RELATED PROTEIN"/>
    <property type="match status" value="1"/>
</dbReference>
<feature type="compositionally biased region" description="Basic residues" evidence="9">
    <location>
        <begin position="366"/>
        <end position="375"/>
    </location>
</feature>
<evidence type="ECO:0000256" key="6">
    <source>
        <dbReference type="ARBA" id="ARBA00022840"/>
    </source>
</evidence>
<evidence type="ECO:0000256" key="5">
    <source>
        <dbReference type="ARBA" id="ARBA00022777"/>
    </source>
</evidence>
<dbReference type="GO" id="GO:0016301">
    <property type="term" value="F:kinase activity"/>
    <property type="evidence" value="ECO:0007669"/>
    <property type="project" value="UniProtKB-KW"/>
</dbReference>
<dbReference type="Gene3D" id="2.60.200.40">
    <property type="match status" value="1"/>
</dbReference>
<proteinExistence type="inferred from homology"/>
<keyword evidence="7" id="KW-0443">Lipid metabolism</keyword>
<dbReference type="InterPro" id="IPR001206">
    <property type="entry name" value="Diacylglycerol_kinase_cat_dom"/>
</dbReference>
<dbReference type="AlphaFoldDB" id="A0A9X1SCY0"/>
<dbReference type="InterPro" id="IPR045540">
    <property type="entry name" value="YegS/DAGK_C"/>
</dbReference>
<organism evidence="11 12">
    <name type="scientific">Arthrobacter caoxuetaonis</name>
    <dbReference type="NCBI Taxonomy" id="2886935"/>
    <lineage>
        <taxon>Bacteria</taxon>
        <taxon>Bacillati</taxon>
        <taxon>Actinomycetota</taxon>
        <taxon>Actinomycetes</taxon>
        <taxon>Micrococcales</taxon>
        <taxon>Micrococcaceae</taxon>
        <taxon>Arthrobacter</taxon>
    </lineage>
</organism>
<dbReference type="GO" id="GO:0005524">
    <property type="term" value="F:ATP binding"/>
    <property type="evidence" value="ECO:0007669"/>
    <property type="project" value="UniProtKB-KW"/>
</dbReference>
<keyword evidence="4" id="KW-0547">Nucleotide-binding</keyword>
<evidence type="ECO:0000256" key="2">
    <source>
        <dbReference type="ARBA" id="ARBA00005983"/>
    </source>
</evidence>
<evidence type="ECO:0000256" key="3">
    <source>
        <dbReference type="ARBA" id="ARBA00022679"/>
    </source>
</evidence>
<keyword evidence="7" id="KW-0594">Phospholipid biosynthesis</keyword>
<dbReference type="SUPFAM" id="SSF111331">
    <property type="entry name" value="NAD kinase/diacylglycerol kinase-like"/>
    <property type="match status" value="1"/>
</dbReference>
<dbReference type="Gene3D" id="3.40.50.10330">
    <property type="entry name" value="Probable inorganic polyphosphate/atp-NAD kinase, domain 1"/>
    <property type="match status" value="1"/>
</dbReference>
<comment type="cofactor">
    <cofactor evidence="1">
        <name>Mg(2+)</name>
        <dbReference type="ChEBI" id="CHEBI:18420"/>
    </cofactor>
</comment>
<dbReference type="RefSeq" id="WP_227896503.1">
    <property type="nucleotide sequence ID" value="NZ_CP099466.1"/>
</dbReference>
<dbReference type="PROSITE" id="PS50146">
    <property type="entry name" value="DAGK"/>
    <property type="match status" value="1"/>
</dbReference>
<dbReference type="Pfam" id="PF19279">
    <property type="entry name" value="YegS_C"/>
    <property type="match status" value="1"/>
</dbReference>
<evidence type="ECO:0000259" key="10">
    <source>
        <dbReference type="PROSITE" id="PS50146"/>
    </source>
</evidence>
<comment type="caution">
    <text evidence="11">The sequence shown here is derived from an EMBL/GenBank/DDBJ whole genome shotgun (WGS) entry which is preliminary data.</text>
</comment>
<dbReference type="Pfam" id="PF00781">
    <property type="entry name" value="DAGK_cat"/>
    <property type="match status" value="1"/>
</dbReference>
<dbReference type="EMBL" id="JAJFZV010000013">
    <property type="protein sequence ID" value="MCC3298633.1"/>
    <property type="molecule type" value="Genomic_DNA"/>
</dbReference>
<dbReference type="SMART" id="SM00046">
    <property type="entry name" value="DAGKc"/>
    <property type="match status" value="1"/>
</dbReference>
<comment type="similarity">
    <text evidence="2">Belongs to the diacylglycerol/lipid kinase family.</text>
</comment>
<evidence type="ECO:0000256" key="7">
    <source>
        <dbReference type="ARBA" id="ARBA00023209"/>
    </source>
</evidence>
<name>A0A9X1SCY0_9MICC</name>
<dbReference type="InterPro" id="IPR050187">
    <property type="entry name" value="Lipid_Phosphate_FormReg"/>
</dbReference>
<feature type="domain" description="DAGKc" evidence="10">
    <location>
        <begin position="43"/>
        <end position="173"/>
    </location>
</feature>
<keyword evidence="5 11" id="KW-0418">Kinase</keyword>
<keyword evidence="3" id="KW-0808">Transferase</keyword>
<gene>
    <name evidence="11" type="ORF">LJ757_12580</name>
</gene>
<keyword evidence="12" id="KW-1185">Reference proteome</keyword>
<keyword evidence="7" id="KW-0444">Lipid biosynthesis</keyword>
<dbReference type="InterPro" id="IPR017438">
    <property type="entry name" value="ATP-NAD_kinase_N"/>
</dbReference>
<dbReference type="PANTHER" id="PTHR12358">
    <property type="entry name" value="SPHINGOSINE KINASE"/>
    <property type="match status" value="1"/>
</dbReference>
<sequence length="375" mass="39740">MPAEIAVILLLTTAVIASVSTWQVMSRRERRLLAARVTRPVAAADQRVAMVINPIKSQADSARTILAAACEIAGWEPPLIFETTVESPGHQQAQQALEAGADVVLAAGGDGTVREVARALANAPAAMGLIPLGTGNLLARNLGLPLNDLAGSVQAALHGSERRIDMGRLVLEDARTGARSTSNFLVMGGIGLDAEVIAATRDELKRRVGWLAYSEAGVRLMPGPRRRMRIQLDDEPAQVRKVRSVLFANTGRLPAGIDFIPSAAVDDGMLDIVVLSPRTVLGWAAVVGKIVTRNRRDLPLIEYRRARRVTVSTEEPTITQLDGDLTGAATSVSVTVDPRCLRVRAADPQPPGGGAGSTAAASPARSRLRRRPPTG</sequence>
<evidence type="ECO:0000313" key="12">
    <source>
        <dbReference type="Proteomes" id="UP001139158"/>
    </source>
</evidence>
<dbReference type="GO" id="GO:0008654">
    <property type="term" value="P:phospholipid biosynthetic process"/>
    <property type="evidence" value="ECO:0007669"/>
    <property type="project" value="UniProtKB-KW"/>
</dbReference>
<keyword evidence="6" id="KW-0067">ATP-binding</keyword>
<accession>A0A9X1SCY0</accession>
<protein>
    <submittedName>
        <fullName evidence="11">Diacylglycerol kinase family lipid kinase</fullName>
    </submittedName>
</protein>
<feature type="region of interest" description="Disordered" evidence="9">
    <location>
        <begin position="342"/>
        <end position="375"/>
    </location>
</feature>
<dbReference type="Proteomes" id="UP001139158">
    <property type="component" value="Unassembled WGS sequence"/>
</dbReference>
<reference evidence="11" key="1">
    <citation type="submission" date="2021-10" db="EMBL/GenBank/DDBJ databases">
        <title>Novel species in genus Arthrobacter.</title>
        <authorList>
            <person name="Liu Y."/>
        </authorList>
    </citation>
    <scope>NUCLEOTIDE SEQUENCE</scope>
    <source>
        <strain evidence="11">Zg-Y453</strain>
    </source>
</reference>
<dbReference type="InterPro" id="IPR016064">
    <property type="entry name" value="NAD/diacylglycerol_kinase_sf"/>
</dbReference>
<evidence type="ECO:0000256" key="8">
    <source>
        <dbReference type="ARBA" id="ARBA00023264"/>
    </source>
</evidence>
<evidence type="ECO:0000313" key="11">
    <source>
        <dbReference type="EMBL" id="MCC3298633.1"/>
    </source>
</evidence>